<dbReference type="EMBL" id="JACRTE010000004">
    <property type="protein sequence ID" value="MBC8596285.1"/>
    <property type="molecule type" value="Genomic_DNA"/>
</dbReference>
<proteinExistence type="predicted"/>
<evidence type="ECO:0000313" key="4">
    <source>
        <dbReference type="Proteomes" id="UP000647416"/>
    </source>
</evidence>
<keyword evidence="1" id="KW-0808">Transferase</keyword>
<evidence type="ECO:0000313" key="3">
    <source>
        <dbReference type="EMBL" id="MBC8596285.1"/>
    </source>
</evidence>
<evidence type="ECO:0000259" key="2">
    <source>
        <dbReference type="PROSITE" id="PS51186"/>
    </source>
</evidence>
<name>A0A926F988_9FIRM</name>
<dbReference type="RefSeq" id="WP_262431780.1">
    <property type="nucleotide sequence ID" value="NZ_JACRTE010000004.1"/>
</dbReference>
<dbReference type="InterPro" id="IPR050769">
    <property type="entry name" value="NAT_camello-type"/>
</dbReference>
<dbReference type="Pfam" id="PF00583">
    <property type="entry name" value="Acetyltransf_1"/>
    <property type="match status" value="1"/>
</dbReference>
<sequence length="175" mass="19380">MLIRKGKTGDIKRVAEIYDNIITEEENGRANVGWVRGVYPTEQTALDALNADELFVMEDNGVIVAAAKINKIQVPEYADADWKRKDAPDGKIMVLHTLVVDPSASGKGYGSAFVKFYENFALDNGCPFLRMDTNEKNKSARRLYAKLGYDEVGIVPCNFNGIESVGLVCLEKTLQ</sequence>
<dbReference type="GO" id="GO:0008080">
    <property type="term" value="F:N-acetyltransferase activity"/>
    <property type="evidence" value="ECO:0007669"/>
    <property type="project" value="InterPro"/>
</dbReference>
<dbReference type="PROSITE" id="PS51186">
    <property type="entry name" value="GNAT"/>
    <property type="match status" value="1"/>
</dbReference>
<feature type="domain" description="N-acetyltransferase" evidence="2">
    <location>
        <begin position="1"/>
        <end position="175"/>
    </location>
</feature>
<protein>
    <submittedName>
        <fullName evidence="3">GNAT family N-acetyltransferase</fullName>
    </submittedName>
</protein>
<dbReference type="Proteomes" id="UP000647416">
    <property type="component" value="Unassembled WGS sequence"/>
</dbReference>
<dbReference type="PANTHER" id="PTHR13947">
    <property type="entry name" value="GNAT FAMILY N-ACETYLTRANSFERASE"/>
    <property type="match status" value="1"/>
</dbReference>
<dbReference type="CDD" id="cd04301">
    <property type="entry name" value="NAT_SF"/>
    <property type="match status" value="1"/>
</dbReference>
<accession>A0A926F988</accession>
<dbReference type="Gene3D" id="3.40.630.30">
    <property type="match status" value="1"/>
</dbReference>
<dbReference type="AlphaFoldDB" id="A0A926F988"/>
<dbReference type="PANTHER" id="PTHR13947:SF37">
    <property type="entry name" value="LD18367P"/>
    <property type="match status" value="1"/>
</dbReference>
<organism evidence="3 4">
    <name type="scientific">Qingrenia yutianensis</name>
    <dbReference type="NCBI Taxonomy" id="2763676"/>
    <lineage>
        <taxon>Bacteria</taxon>
        <taxon>Bacillati</taxon>
        <taxon>Bacillota</taxon>
        <taxon>Clostridia</taxon>
        <taxon>Eubacteriales</taxon>
        <taxon>Oscillospiraceae</taxon>
        <taxon>Qingrenia</taxon>
    </lineage>
</organism>
<gene>
    <name evidence="3" type="ORF">H8706_05305</name>
</gene>
<reference evidence="3" key="1">
    <citation type="submission" date="2020-08" db="EMBL/GenBank/DDBJ databases">
        <title>Genome public.</title>
        <authorList>
            <person name="Liu C."/>
            <person name="Sun Q."/>
        </authorList>
    </citation>
    <scope>NUCLEOTIDE SEQUENCE</scope>
    <source>
        <strain evidence="3">NSJ-50</strain>
    </source>
</reference>
<comment type="caution">
    <text evidence="3">The sequence shown here is derived from an EMBL/GenBank/DDBJ whole genome shotgun (WGS) entry which is preliminary data.</text>
</comment>
<dbReference type="SUPFAM" id="SSF55729">
    <property type="entry name" value="Acyl-CoA N-acyltransferases (Nat)"/>
    <property type="match status" value="1"/>
</dbReference>
<keyword evidence="4" id="KW-1185">Reference proteome</keyword>
<evidence type="ECO:0000256" key="1">
    <source>
        <dbReference type="ARBA" id="ARBA00022679"/>
    </source>
</evidence>
<dbReference type="InterPro" id="IPR016181">
    <property type="entry name" value="Acyl_CoA_acyltransferase"/>
</dbReference>
<dbReference type="InterPro" id="IPR000182">
    <property type="entry name" value="GNAT_dom"/>
</dbReference>